<dbReference type="SUPFAM" id="SSF51735">
    <property type="entry name" value="NAD(P)-binding Rossmann-fold domains"/>
    <property type="match status" value="1"/>
</dbReference>
<accession>A6UT23</accession>
<dbReference type="EMBL" id="CP000743">
    <property type="protein sequence ID" value="ABR55645.1"/>
    <property type="molecule type" value="Genomic_DNA"/>
</dbReference>
<dbReference type="KEGG" id="mae:Maeo_0053"/>
<proteinExistence type="predicted"/>
<dbReference type="PANTHER" id="PTHR35330:SF1">
    <property type="entry name" value="SIROHEME BIOSYNTHESIS PROTEIN MET8"/>
    <property type="match status" value="1"/>
</dbReference>
<organism evidence="7 8">
    <name type="scientific">Methanococcus aeolicus (strain ATCC BAA-1280 / DSM 17508 / OCM 812 / Nankai-3)</name>
    <dbReference type="NCBI Taxonomy" id="419665"/>
    <lineage>
        <taxon>Archaea</taxon>
        <taxon>Methanobacteriati</taxon>
        <taxon>Methanobacteriota</taxon>
        <taxon>Methanomada group</taxon>
        <taxon>Methanococci</taxon>
        <taxon>Methanococcales</taxon>
        <taxon>Methanococcaceae</taxon>
        <taxon>Methanococcus</taxon>
    </lineage>
</organism>
<comment type="pathway">
    <text evidence="1">Porphyrin-containing compound metabolism; siroheme biosynthesis; sirohydrochlorin from precorrin-2: step 1/1.</text>
</comment>
<keyword evidence="4" id="KW-0520">NAD</keyword>
<dbReference type="InterPro" id="IPR036291">
    <property type="entry name" value="NAD(P)-bd_dom_sf"/>
</dbReference>
<evidence type="ECO:0000256" key="2">
    <source>
        <dbReference type="ARBA" id="ARBA00012400"/>
    </source>
</evidence>
<dbReference type="GO" id="GO:0019354">
    <property type="term" value="P:siroheme biosynthetic process"/>
    <property type="evidence" value="ECO:0007669"/>
    <property type="project" value="UniProtKB-UniPathway"/>
</dbReference>
<sequence length="307" mass="35885">MMTGNTSFIPLYIKLDNFKVCIFGFGEVGQRRFNKILKGAPKKITIYDKCKHIGVQNTSSFESSQTFPEGKFYDCKNGKAILKNQRAGNQRFDTINLNNTKDIKNINFIQQDINNLSNEELENIIKNYDIIITAIDEKNNKRIVNISKNLNKLINSSTFESDINIIIPACYENNGVYFSIYTKGKSPLIAKEIRKIVENYLNDNNIFMMQQIRDILKDKDTQKTSSFEPNQRFDTQKTSSFEPSQTFPEEKFYDCKNGKAILKNQRFDNKNNINLKSQKDRKKIFEKLLKNENFKKEFKELIDKYTK</sequence>
<evidence type="ECO:0000256" key="1">
    <source>
        <dbReference type="ARBA" id="ARBA00005010"/>
    </source>
</evidence>
<dbReference type="Pfam" id="PF13241">
    <property type="entry name" value="NAD_binding_7"/>
    <property type="match status" value="1"/>
</dbReference>
<protein>
    <recommendedName>
        <fullName evidence="2">precorrin-2 dehydrogenase</fullName>
        <ecNumber evidence="2">1.3.1.76</ecNumber>
    </recommendedName>
</protein>
<evidence type="ECO:0000313" key="7">
    <source>
        <dbReference type="EMBL" id="ABR55645.1"/>
    </source>
</evidence>
<dbReference type="PANTHER" id="PTHR35330">
    <property type="entry name" value="SIROHEME BIOSYNTHESIS PROTEIN MET8"/>
    <property type="match status" value="1"/>
</dbReference>
<dbReference type="eggNOG" id="arCOG01044">
    <property type="taxonomic scope" value="Archaea"/>
</dbReference>
<evidence type="ECO:0000256" key="3">
    <source>
        <dbReference type="ARBA" id="ARBA00023002"/>
    </source>
</evidence>
<dbReference type="GeneID" id="5326926"/>
<keyword evidence="3" id="KW-0560">Oxidoreductase</keyword>
<dbReference type="Gene3D" id="3.40.50.720">
    <property type="entry name" value="NAD(P)-binding Rossmann-like Domain"/>
    <property type="match status" value="1"/>
</dbReference>
<dbReference type="GO" id="GO:0004325">
    <property type="term" value="F:ferrochelatase activity"/>
    <property type="evidence" value="ECO:0007669"/>
    <property type="project" value="InterPro"/>
</dbReference>
<dbReference type="GO" id="GO:0043115">
    <property type="term" value="F:precorrin-2 dehydrogenase activity"/>
    <property type="evidence" value="ECO:0007669"/>
    <property type="project" value="UniProtKB-EC"/>
</dbReference>
<keyword evidence="5" id="KW-0627">Porphyrin biosynthesis</keyword>
<dbReference type="EC" id="1.3.1.76" evidence="2"/>
<reference evidence="7" key="1">
    <citation type="submission" date="2007-06" db="EMBL/GenBank/DDBJ databases">
        <title>Complete sequence of Methanococcus aeolicus Nankai-3.</title>
        <authorList>
            <consortium name="US DOE Joint Genome Institute"/>
            <person name="Copeland A."/>
            <person name="Lucas S."/>
            <person name="Lapidus A."/>
            <person name="Barry K."/>
            <person name="Glavina del Rio T."/>
            <person name="Dalin E."/>
            <person name="Tice H."/>
            <person name="Pitluck S."/>
            <person name="Chain P."/>
            <person name="Malfatti S."/>
            <person name="Shin M."/>
            <person name="Vergez L."/>
            <person name="Schmutz J."/>
            <person name="Larimer F."/>
            <person name="Land M."/>
            <person name="Hauser L."/>
            <person name="Kyrpides N."/>
            <person name="Lykidis A."/>
            <person name="Sieprawska-Lupa M."/>
            <person name="Whitman W.B."/>
            <person name="Richardson P."/>
        </authorList>
    </citation>
    <scope>NUCLEOTIDE SEQUENCE [LARGE SCALE GENOMIC DNA]</scope>
    <source>
        <strain evidence="7">Nankai-3</strain>
    </source>
</reference>
<evidence type="ECO:0000256" key="5">
    <source>
        <dbReference type="ARBA" id="ARBA00023244"/>
    </source>
</evidence>
<dbReference type="UniPathway" id="UPA00262">
    <property type="reaction ID" value="UER00222"/>
</dbReference>
<dbReference type="HOGENOM" id="CLU_011276_8_2_2"/>
<feature type="region of interest" description="Disordered" evidence="6">
    <location>
        <begin position="221"/>
        <end position="243"/>
    </location>
</feature>
<evidence type="ECO:0000313" key="8">
    <source>
        <dbReference type="Proteomes" id="UP000001106"/>
    </source>
</evidence>
<evidence type="ECO:0000256" key="4">
    <source>
        <dbReference type="ARBA" id="ARBA00023027"/>
    </source>
</evidence>
<dbReference type="Proteomes" id="UP000001106">
    <property type="component" value="Chromosome"/>
</dbReference>
<name>A6UT23_META3</name>
<dbReference type="SUPFAM" id="SSF75615">
    <property type="entry name" value="Siroheme synthase middle domains-like"/>
    <property type="match status" value="1"/>
</dbReference>
<keyword evidence="8" id="KW-1185">Reference proteome</keyword>
<dbReference type="AlphaFoldDB" id="A6UT23"/>
<feature type="compositionally biased region" description="Polar residues" evidence="6">
    <location>
        <begin position="223"/>
        <end position="243"/>
    </location>
</feature>
<dbReference type="STRING" id="419665.Maeo_0053"/>
<dbReference type="RefSeq" id="WP_011972777.1">
    <property type="nucleotide sequence ID" value="NC_009635.1"/>
</dbReference>
<gene>
    <name evidence="7" type="ordered locus">Maeo_0053</name>
</gene>
<evidence type="ECO:0000256" key="6">
    <source>
        <dbReference type="SAM" id="MobiDB-lite"/>
    </source>
</evidence>
<dbReference type="InterPro" id="IPR028161">
    <property type="entry name" value="Met8-like"/>
</dbReference>